<dbReference type="Gene3D" id="3.50.50.60">
    <property type="entry name" value="FAD/NAD(P)-binding domain"/>
    <property type="match status" value="2"/>
</dbReference>
<dbReference type="HOGENOM" id="CLU_019722_2_1_12"/>
<reference evidence="8" key="1">
    <citation type="journal article" date="2013" name="Stand. Genomic Sci.">
        <title>Complete genome sequence of the halophilic bacterium Spirochaeta africana type strain (Z-7692(T)) from the alkaline Lake Magadi in the East African Rift.</title>
        <authorList>
            <person name="Liolos K."/>
            <person name="Abt B."/>
            <person name="Scheuner C."/>
            <person name="Teshima H."/>
            <person name="Held B."/>
            <person name="Lapidus A."/>
            <person name="Nolan M."/>
            <person name="Lucas S."/>
            <person name="Deshpande S."/>
            <person name="Cheng J.F."/>
            <person name="Tapia R."/>
            <person name="Goodwin L.A."/>
            <person name="Pitluck S."/>
            <person name="Pagani I."/>
            <person name="Ivanova N."/>
            <person name="Mavromatis K."/>
            <person name="Mikhailova N."/>
            <person name="Huntemann M."/>
            <person name="Pati A."/>
            <person name="Chen A."/>
            <person name="Palaniappan K."/>
            <person name="Land M."/>
            <person name="Rohde M."/>
            <person name="Tindall B.J."/>
            <person name="Detter J.C."/>
            <person name="Goker M."/>
            <person name="Bristow J."/>
            <person name="Eisen J.A."/>
            <person name="Markowitz V."/>
            <person name="Hugenholtz P."/>
            <person name="Woyke T."/>
            <person name="Klenk H.P."/>
            <person name="Kyrpides N.C."/>
        </authorList>
    </citation>
    <scope>NUCLEOTIDE SEQUENCE</scope>
    <source>
        <strain evidence="8">ATCC 700263 / DSM 8902 / Z-7692</strain>
    </source>
</reference>
<dbReference type="KEGG" id="sfc:Spiaf_1662"/>
<keyword evidence="3 5" id="KW-0125">Carotenoid biosynthesis</keyword>
<evidence type="ECO:0000256" key="5">
    <source>
        <dbReference type="RuleBase" id="RU362075"/>
    </source>
</evidence>
<keyword evidence="8" id="KW-1185">Reference proteome</keyword>
<dbReference type="InterPro" id="IPR036188">
    <property type="entry name" value="FAD/NAD-bd_sf"/>
</dbReference>
<dbReference type="eggNOG" id="COG1233">
    <property type="taxonomic scope" value="Bacteria"/>
</dbReference>
<evidence type="ECO:0000313" key="8">
    <source>
        <dbReference type="Proteomes" id="UP000007383"/>
    </source>
</evidence>
<evidence type="ECO:0000256" key="2">
    <source>
        <dbReference type="ARBA" id="ARBA00006046"/>
    </source>
</evidence>
<organism evidence="7 8">
    <name type="scientific">Spirochaeta africana (strain ATCC 700263 / DSM 8902 / Z-7692)</name>
    <dbReference type="NCBI Taxonomy" id="889378"/>
    <lineage>
        <taxon>Bacteria</taxon>
        <taxon>Pseudomonadati</taxon>
        <taxon>Spirochaetota</taxon>
        <taxon>Spirochaetia</taxon>
        <taxon>Spirochaetales</taxon>
        <taxon>Spirochaetaceae</taxon>
        <taxon>Spirochaeta</taxon>
    </lineage>
</organism>
<protein>
    <submittedName>
        <fullName evidence="7">Phytoene desaturase</fullName>
    </submittedName>
</protein>
<comment type="pathway">
    <text evidence="1 5">Carotenoid biosynthesis.</text>
</comment>
<keyword evidence="4 5" id="KW-0560">Oxidoreductase</keyword>
<sequence length="490" mass="56385">MSKKVCVIGGGFGGLSAAALLAHKGFDVTLLEKNPGVGGRAQVWRQDGFVFDMGPSWYLMPEVFDQFFEYLGKNRADYYKLQQLDPYYRIFFSPDEIIDINRDLDRTKEIFDRFEPGGGERLQRYLDGARYKYDIAMREFLYTEYRSMFQFFNRRILVEGTRMNIFQSLDRYVGKYFSDRRAKQILEYAMVFLGASPRNAPALYSIMSHVDLNLGVYFPIGGMAALVDGFRQLAEDMGVRILTDHEVTGLKVENGQITAAKTAHGEVNADIFLSNADYQHTDQKLLPPEYRSYSSRYWDKRTMAPTMFIIYLGLNRKVPELVHHNLYFSDPWDEHFEQIFSRPQWPDNPSYYVSCASFDDDLVAPAGKENIFFLVPLAAGLEDTDQIREQYAEKILDHFENLIGTRIRDAIEIRRLFSHRDFQSEYNAYKGTALGIAHTLNQTAIFRPSHRSKKVKNLFYSGQYTHPGVGVPMTVISSQVIGSNIAESCR</sequence>
<dbReference type="STRING" id="889378.Spiaf_1662"/>
<dbReference type="OrthoDB" id="9814556at2"/>
<accession>H9UJM7</accession>
<evidence type="ECO:0000313" key="7">
    <source>
        <dbReference type="EMBL" id="AFG37720.1"/>
    </source>
</evidence>
<dbReference type="GO" id="GO:0016117">
    <property type="term" value="P:carotenoid biosynthetic process"/>
    <property type="evidence" value="ECO:0007669"/>
    <property type="project" value="UniProtKB-KW"/>
</dbReference>
<proteinExistence type="inferred from homology"/>
<gene>
    <name evidence="7" type="ordered locus">Spiaf_1662</name>
</gene>
<dbReference type="AlphaFoldDB" id="H9UJM7"/>
<name>H9UJM7_SPIAZ</name>
<dbReference type="PANTHER" id="PTHR43734:SF1">
    <property type="entry name" value="PHYTOENE DESATURASE"/>
    <property type="match status" value="1"/>
</dbReference>
<dbReference type="InterPro" id="IPR002937">
    <property type="entry name" value="Amino_oxidase"/>
</dbReference>
<dbReference type="EMBL" id="CP003282">
    <property type="protein sequence ID" value="AFG37720.1"/>
    <property type="molecule type" value="Genomic_DNA"/>
</dbReference>
<dbReference type="Proteomes" id="UP000007383">
    <property type="component" value="Chromosome"/>
</dbReference>
<dbReference type="RefSeq" id="WP_014455703.1">
    <property type="nucleotide sequence ID" value="NC_017098.1"/>
</dbReference>
<comment type="similarity">
    <text evidence="2 5">Belongs to the carotenoid/retinoid oxidoreductase family.</text>
</comment>
<evidence type="ECO:0000256" key="3">
    <source>
        <dbReference type="ARBA" id="ARBA00022746"/>
    </source>
</evidence>
<dbReference type="NCBIfam" id="TIGR02734">
    <property type="entry name" value="crtI_fam"/>
    <property type="match status" value="1"/>
</dbReference>
<dbReference type="GO" id="GO:0016491">
    <property type="term" value="F:oxidoreductase activity"/>
    <property type="evidence" value="ECO:0007669"/>
    <property type="project" value="UniProtKB-KW"/>
</dbReference>
<feature type="domain" description="Amine oxidase" evidence="6">
    <location>
        <begin position="13"/>
        <end position="477"/>
    </location>
</feature>
<dbReference type="SUPFAM" id="SSF51905">
    <property type="entry name" value="FAD/NAD(P)-binding domain"/>
    <property type="match status" value="1"/>
</dbReference>
<dbReference type="PANTHER" id="PTHR43734">
    <property type="entry name" value="PHYTOENE DESATURASE"/>
    <property type="match status" value="1"/>
</dbReference>
<dbReference type="PATRIC" id="fig|889378.3.peg.1648"/>
<evidence type="ECO:0000256" key="1">
    <source>
        <dbReference type="ARBA" id="ARBA00004829"/>
    </source>
</evidence>
<dbReference type="Pfam" id="PF01593">
    <property type="entry name" value="Amino_oxidase"/>
    <property type="match status" value="1"/>
</dbReference>
<dbReference type="InterPro" id="IPR014105">
    <property type="entry name" value="Carotenoid/retinoid_OxRdtase"/>
</dbReference>
<evidence type="ECO:0000259" key="6">
    <source>
        <dbReference type="Pfam" id="PF01593"/>
    </source>
</evidence>
<evidence type="ECO:0000256" key="4">
    <source>
        <dbReference type="ARBA" id="ARBA00023002"/>
    </source>
</evidence>